<dbReference type="Gene3D" id="1.10.10.60">
    <property type="entry name" value="Homeodomain-like"/>
    <property type="match status" value="1"/>
</dbReference>
<dbReference type="GO" id="GO:0043565">
    <property type="term" value="F:sequence-specific DNA binding"/>
    <property type="evidence" value="ECO:0007669"/>
    <property type="project" value="InterPro"/>
</dbReference>
<dbReference type="GO" id="GO:0000160">
    <property type="term" value="P:phosphorelay signal transduction system"/>
    <property type="evidence" value="ECO:0007669"/>
    <property type="project" value="InterPro"/>
</dbReference>
<proteinExistence type="predicted"/>
<dbReference type="InterPro" id="IPR002078">
    <property type="entry name" value="Sigma_54_int"/>
</dbReference>
<dbReference type="Pfam" id="PF02954">
    <property type="entry name" value="HTH_8"/>
    <property type="match status" value="1"/>
</dbReference>
<dbReference type="Pfam" id="PF00072">
    <property type="entry name" value="Response_reg"/>
    <property type="match status" value="1"/>
</dbReference>
<dbReference type="Pfam" id="PF00158">
    <property type="entry name" value="Sigma54_activat"/>
    <property type="match status" value="1"/>
</dbReference>
<dbReference type="InterPro" id="IPR027417">
    <property type="entry name" value="P-loop_NTPase"/>
</dbReference>
<feature type="domain" description="Sigma-54 factor interaction" evidence="5">
    <location>
        <begin position="140"/>
        <end position="366"/>
    </location>
</feature>
<gene>
    <name evidence="7" type="ORF">MNBD_IGNAVI01-2131</name>
</gene>
<dbReference type="InterPro" id="IPR011006">
    <property type="entry name" value="CheY-like_superfamily"/>
</dbReference>
<dbReference type="Gene3D" id="3.40.50.300">
    <property type="entry name" value="P-loop containing nucleotide triphosphate hydrolases"/>
    <property type="match status" value="1"/>
</dbReference>
<name>A0A3B1BZU6_9ZZZZ</name>
<evidence type="ECO:0000256" key="2">
    <source>
        <dbReference type="ARBA" id="ARBA00022840"/>
    </source>
</evidence>
<reference evidence="7" key="1">
    <citation type="submission" date="2018-06" db="EMBL/GenBank/DDBJ databases">
        <authorList>
            <person name="Zhirakovskaya E."/>
        </authorList>
    </citation>
    <scope>NUCLEOTIDE SEQUENCE</scope>
</reference>
<dbReference type="GO" id="GO:0006355">
    <property type="term" value="P:regulation of DNA-templated transcription"/>
    <property type="evidence" value="ECO:0007669"/>
    <property type="project" value="InterPro"/>
</dbReference>
<dbReference type="InterPro" id="IPR001789">
    <property type="entry name" value="Sig_transdc_resp-reg_receiver"/>
</dbReference>
<feature type="domain" description="Response regulatory" evidence="6">
    <location>
        <begin position="2"/>
        <end position="116"/>
    </location>
</feature>
<dbReference type="SUPFAM" id="SSF46689">
    <property type="entry name" value="Homeodomain-like"/>
    <property type="match status" value="1"/>
</dbReference>
<dbReference type="Pfam" id="PF25601">
    <property type="entry name" value="AAA_lid_14"/>
    <property type="match status" value="1"/>
</dbReference>
<evidence type="ECO:0000259" key="5">
    <source>
        <dbReference type="PROSITE" id="PS50045"/>
    </source>
</evidence>
<dbReference type="AlphaFoldDB" id="A0A3B1BZU6"/>
<dbReference type="PROSITE" id="PS50110">
    <property type="entry name" value="RESPONSE_REGULATORY"/>
    <property type="match status" value="1"/>
</dbReference>
<dbReference type="EMBL" id="UOGD01000046">
    <property type="protein sequence ID" value="VAX16170.1"/>
    <property type="molecule type" value="Genomic_DNA"/>
</dbReference>
<dbReference type="FunFam" id="3.40.50.300:FF:000006">
    <property type="entry name" value="DNA-binding transcriptional regulator NtrC"/>
    <property type="match status" value="1"/>
</dbReference>
<protein>
    <submittedName>
        <fullName evidence="7">Nitrogen regulation protein NR(I)</fullName>
    </submittedName>
</protein>
<keyword evidence="2" id="KW-0067">ATP-binding</keyword>
<dbReference type="SMART" id="SM00448">
    <property type="entry name" value="REC"/>
    <property type="match status" value="1"/>
</dbReference>
<keyword evidence="4" id="KW-0804">Transcription</keyword>
<dbReference type="PROSITE" id="PS00688">
    <property type="entry name" value="SIGMA54_INTERACT_3"/>
    <property type="match status" value="1"/>
</dbReference>
<dbReference type="Gene3D" id="1.10.8.60">
    <property type="match status" value="1"/>
</dbReference>
<dbReference type="SMART" id="SM00382">
    <property type="entry name" value="AAA"/>
    <property type="match status" value="1"/>
</dbReference>
<accession>A0A3B1BZU6</accession>
<dbReference type="InterPro" id="IPR058031">
    <property type="entry name" value="AAA_lid_NorR"/>
</dbReference>
<dbReference type="Gene3D" id="3.40.50.2300">
    <property type="match status" value="1"/>
</dbReference>
<dbReference type="InterPro" id="IPR003593">
    <property type="entry name" value="AAA+_ATPase"/>
</dbReference>
<evidence type="ECO:0000256" key="4">
    <source>
        <dbReference type="ARBA" id="ARBA00023163"/>
    </source>
</evidence>
<dbReference type="InterPro" id="IPR002197">
    <property type="entry name" value="HTH_Fis"/>
</dbReference>
<dbReference type="CDD" id="cd00156">
    <property type="entry name" value="REC"/>
    <property type="match status" value="1"/>
</dbReference>
<dbReference type="CDD" id="cd00009">
    <property type="entry name" value="AAA"/>
    <property type="match status" value="1"/>
</dbReference>
<evidence type="ECO:0000259" key="6">
    <source>
        <dbReference type="PROSITE" id="PS50110"/>
    </source>
</evidence>
<dbReference type="SUPFAM" id="SSF52540">
    <property type="entry name" value="P-loop containing nucleoside triphosphate hydrolases"/>
    <property type="match status" value="1"/>
</dbReference>
<dbReference type="GO" id="GO:0005524">
    <property type="term" value="F:ATP binding"/>
    <property type="evidence" value="ECO:0007669"/>
    <property type="project" value="UniProtKB-KW"/>
</dbReference>
<dbReference type="PROSITE" id="PS50045">
    <property type="entry name" value="SIGMA54_INTERACT_4"/>
    <property type="match status" value="1"/>
</dbReference>
<evidence type="ECO:0000256" key="1">
    <source>
        <dbReference type="ARBA" id="ARBA00022741"/>
    </source>
</evidence>
<keyword evidence="1" id="KW-0547">Nucleotide-binding</keyword>
<dbReference type="SUPFAM" id="SSF52172">
    <property type="entry name" value="CheY-like"/>
    <property type="match status" value="1"/>
</dbReference>
<sequence>MKILVIDDDRVLNKGICTFLQSQKYEVIYAFDGKEGTELIAKNNYDLVLSDLQMPVMDGMEVLNYLKENALHIPVIIMTAFASVENAVDAMKKGAEDYLTKPVNLRELAIKIEKIKKSQKLLKENISLKEKISSYEMPDIIGESEAIQDLKTLLRRIAKDSSLPVSIYGKSGTGKELIARNIHFMSDRKDKPFIPINCAVLSDELMESELFGHVKGAFTGAINNKVGLIESCDGGTLFLDEISEMSPRVQSKLLRVLQDKIIQPVGSNTSKQVDVRIISASNLRLADLVEEKKFRDDLYFRLNIIEIEIPSLAARRSDIPLLIEHFMGKYDKTNIRFHENTVKLLMNYSWPGNVRELENLIRMLAVMNSEDIIMPENLPDKYRNANDTVDEEYNLDDDYKTAYNRAIQNFEKAYIEHHLKKNNYNISKTSEEIKLSRVSLHKKINEYDIDIVN</sequence>
<organism evidence="7">
    <name type="scientific">hydrothermal vent metagenome</name>
    <dbReference type="NCBI Taxonomy" id="652676"/>
    <lineage>
        <taxon>unclassified sequences</taxon>
        <taxon>metagenomes</taxon>
        <taxon>ecological metagenomes</taxon>
    </lineage>
</organism>
<evidence type="ECO:0000256" key="3">
    <source>
        <dbReference type="ARBA" id="ARBA00023015"/>
    </source>
</evidence>
<dbReference type="InterPro" id="IPR025944">
    <property type="entry name" value="Sigma_54_int_dom_CS"/>
</dbReference>
<keyword evidence="3" id="KW-0805">Transcription regulation</keyword>
<dbReference type="PANTHER" id="PTHR32071">
    <property type="entry name" value="TRANSCRIPTIONAL REGULATORY PROTEIN"/>
    <property type="match status" value="1"/>
</dbReference>
<dbReference type="InterPro" id="IPR009057">
    <property type="entry name" value="Homeodomain-like_sf"/>
</dbReference>
<evidence type="ECO:0000313" key="7">
    <source>
        <dbReference type="EMBL" id="VAX16170.1"/>
    </source>
</evidence>